<organism evidence="2 3">
    <name type="scientific">Nostoc linckia z8</name>
    <dbReference type="NCBI Taxonomy" id="1628746"/>
    <lineage>
        <taxon>Bacteria</taxon>
        <taxon>Bacillati</taxon>
        <taxon>Cyanobacteriota</taxon>
        <taxon>Cyanophyceae</taxon>
        <taxon>Nostocales</taxon>
        <taxon>Nostocaceae</taxon>
        <taxon>Nostoc</taxon>
    </lineage>
</organism>
<evidence type="ECO:0000259" key="1">
    <source>
        <dbReference type="Pfam" id="PF00583"/>
    </source>
</evidence>
<dbReference type="SUPFAM" id="SSF55729">
    <property type="entry name" value="Acyl-CoA N-acyltransferases (Nat)"/>
    <property type="match status" value="1"/>
</dbReference>
<evidence type="ECO:0000313" key="3">
    <source>
        <dbReference type="Proteomes" id="UP000222310"/>
    </source>
</evidence>
<dbReference type="CDD" id="cd04301">
    <property type="entry name" value="NAT_SF"/>
    <property type="match status" value="1"/>
</dbReference>
<proteinExistence type="predicted"/>
<dbReference type="GeneID" id="57092206"/>
<protein>
    <recommendedName>
        <fullName evidence="1">N-acetyltransferase domain-containing protein</fullName>
    </recommendedName>
</protein>
<dbReference type="AlphaFoldDB" id="A0A9Q5Z9S6"/>
<dbReference type="InterPro" id="IPR016181">
    <property type="entry name" value="Acyl_CoA_acyltransferase"/>
</dbReference>
<sequence length="181" mass="21439">MYVKVLSAVIDDKPLIQRMMELYQYDFSEFEHRDLNEHGYFGYPYLDYYWIEGDRYPFIVRVGKQLAGFVLVNQFTYIPENQYSIAEFFILRKYRQQGIGKLVAFQVFDRFCGKWEIYQISANTVAQKFWRSTIAEYTAANFTEIAIDDSDRQGIIQCFDNTSKCSLNNSAVYLQHDSVHK</sequence>
<dbReference type="Proteomes" id="UP000222310">
    <property type="component" value="Unassembled WGS sequence"/>
</dbReference>
<name>A0A9Q5Z9S6_NOSLI</name>
<dbReference type="Gene3D" id="3.40.630.30">
    <property type="match status" value="1"/>
</dbReference>
<reference evidence="2 3" key="1">
    <citation type="submission" date="2015-02" db="EMBL/GenBank/DDBJ databases">
        <title>Nostoc linckia genome annotation.</title>
        <authorList>
            <person name="Zhou Z."/>
        </authorList>
    </citation>
    <scope>NUCLEOTIDE SEQUENCE [LARGE SCALE GENOMIC DNA]</scope>
    <source>
        <strain evidence="3">z8</strain>
    </source>
</reference>
<gene>
    <name evidence="2" type="ORF">VF08_21705</name>
</gene>
<dbReference type="RefSeq" id="WP_099070071.1">
    <property type="nucleotide sequence ID" value="NZ_LAHD01000068.1"/>
</dbReference>
<dbReference type="GO" id="GO:0016747">
    <property type="term" value="F:acyltransferase activity, transferring groups other than amino-acyl groups"/>
    <property type="evidence" value="ECO:0007669"/>
    <property type="project" value="InterPro"/>
</dbReference>
<dbReference type="InterPro" id="IPR000182">
    <property type="entry name" value="GNAT_dom"/>
</dbReference>
<comment type="caution">
    <text evidence="2">The sequence shown here is derived from an EMBL/GenBank/DDBJ whole genome shotgun (WGS) entry which is preliminary data.</text>
</comment>
<dbReference type="EMBL" id="LAHD01000068">
    <property type="protein sequence ID" value="PHK01609.1"/>
    <property type="molecule type" value="Genomic_DNA"/>
</dbReference>
<dbReference type="Pfam" id="PF00583">
    <property type="entry name" value="Acetyltransf_1"/>
    <property type="match status" value="1"/>
</dbReference>
<accession>A0A9Q5Z9S6</accession>
<evidence type="ECO:0000313" key="2">
    <source>
        <dbReference type="EMBL" id="PHK01609.1"/>
    </source>
</evidence>
<feature type="domain" description="N-acetyltransferase" evidence="1">
    <location>
        <begin position="22"/>
        <end position="130"/>
    </location>
</feature>